<dbReference type="PANTHER" id="PTHR44395:SF1">
    <property type="entry name" value="PROTEIN O-MANNOSYL-TRANSFERASE TMTC3"/>
    <property type="match status" value="1"/>
</dbReference>
<reference evidence="4 5" key="1">
    <citation type="submission" date="2021-06" db="EMBL/GenBank/DDBJ databases">
        <title>Caerostris darwini draft genome.</title>
        <authorList>
            <person name="Kono N."/>
            <person name="Arakawa K."/>
        </authorList>
    </citation>
    <scope>NUCLEOTIDE SEQUENCE [LARGE SCALE GENOMIC DNA]</scope>
</reference>
<protein>
    <submittedName>
        <fullName evidence="4">Protein O-mannosyl-transferase TMTC3</fullName>
    </submittedName>
</protein>
<feature type="repeat" description="TPR" evidence="3">
    <location>
        <begin position="13"/>
        <end position="46"/>
    </location>
</feature>
<comment type="caution">
    <text evidence="4">The sequence shown here is derived from an EMBL/GenBank/DDBJ whole genome shotgun (WGS) entry which is preliminary data.</text>
</comment>
<dbReference type="Pfam" id="PF13181">
    <property type="entry name" value="TPR_8"/>
    <property type="match status" value="1"/>
</dbReference>
<proteinExistence type="predicted"/>
<keyword evidence="5" id="KW-1185">Reference proteome</keyword>
<evidence type="ECO:0000256" key="1">
    <source>
        <dbReference type="ARBA" id="ARBA00022737"/>
    </source>
</evidence>
<organism evidence="4 5">
    <name type="scientific">Caerostris darwini</name>
    <dbReference type="NCBI Taxonomy" id="1538125"/>
    <lineage>
        <taxon>Eukaryota</taxon>
        <taxon>Metazoa</taxon>
        <taxon>Ecdysozoa</taxon>
        <taxon>Arthropoda</taxon>
        <taxon>Chelicerata</taxon>
        <taxon>Arachnida</taxon>
        <taxon>Araneae</taxon>
        <taxon>Araneomorphae</taxon>
        <taxon>Entelegynae</taxon>
        <taxon>Araneoidea</taxon>
        <taxon>Araneidae</taxon>
        <taxon>Caerostris</taxon>
    </lineage>
</organism>
<evidence type="ECO:0000313" key="5">
    <source>
        <dbReference type="Proteomes" id="UP001054837"/>
    </source>
</evidence>
<gene>
    <name evidence="4" type="primary">TMTC3</name>
    <name evidence="4" type="ORF">CDAR_261111</name>
</gene>
<keyword evidence="1" id="KW-0677">Repeat</keyword>
<dbReference type="GO" id="GO:0005783">
    <property type="term" value="C:endoplasmic reticulum"/>
    <property type="evidence" value="ECO:0007669"/>
    <property type="project" value="TreeGrafter"/>
</dbReference>
<accession>A0AAV4NWD9</accession>
<dbReference type="SMART" id="SM00028">
    <property type="entry name" value="TPR"/>
    <property type="match status" value="4"/>
</dbReference>
<feature type="repeat" description="TPR" evidence="3">
    <location>
        <begin position="158"/>
        <end position="191"/>
    </location>
</feature>
<dbReference type="PROSITE" id="PS50005">
    <property type="entry name" value="TPR"/>
    <property type="match status" value="2"/>
</dbReference>
<dbReference type="InterPro" id="IPR011990">
    <property type="entry name" value="TPR-like_helical_dom_sf"/>
</dbReference>
<dbReference type="EMBL" id="BPLQ01001994">
    <property type="protein sequence ID" value="GIX87372.1"/>
    <property type="molecule type" value="Genomic_DNA"/>
</dbReference>
<dbReference type="GO" id="GO:0035269">
    <property type="term" value="P:protein O-linked glycosylation via mannose"/>
    <property type="evidence" value="ECO:0007669"/>
    <property type="project" value="TreeGrafter"/>
</dbReference>
<dbReference type="SUPFAM" id="SSF48452">
    <property type="entry name" value="TPR-like"/>
    <property type="match status" value="1"/>
</dbReference>
<dbReference type="Pfam" id="PF13174">
    <property type="entry name" value="TPR_6"/>
    <property type="match status" value="1"/>
</dbReference>
<evidence type="ECO:0000313" key="4">
    <source>
        <dbReference type="EMBL" id="GIX87372.1"/>
    </source>
</evidence>
<keyword evidence="2 3" id="KW-0802">TPR repeat</keyword>
<dbReference type="GO" id="GO:0000030">
    <property type="term" value="F:mannosyltransferase activity"/>
    <property type="evidence" value="ECO:0007669"/>
    <property type="project" value="TreeGrafter"/>
</dbReference>
<dbReference type="PANTHER" id="PTHR44395">
    <property type="match status" value="1"/>
</dbReference>
<evidence type="ECO:0000256" key="3">
    <source>
        <dbReference type="PROSITE-ProRule" id="PRU00339"/>
    </source>
</evidence>
<dbReference type="Pfam" id="PF07719">
    <property type="entry name" value="TPR_2"/>
    <property type="match status" value="1"/>
</dbReference>
<dbReference type="Proteomes" id="UP001054837">
    <property type="component" value="Unassembled WGS sequence"/>
</dbReference>
<dbReference type="InterPro" id="IPR013105">
    <property type="entry name" value="TPR_2"/>
</dbReference>
<name>A0AAV4NWD9_9ARAC</name>
<sequence>MYHRALEYDERNPDLHFNLGVVLMDQGRNNEALEQFNKALDIEPDHEKALELSAMVMQDSGTPNQKHLARLRLERIVDRKALLKNPSSREALYNLALLLSEQLREAEAITFLDQLLKNYPGHINGLLLLADVNVNYLKNLDTAEECYMKVLQLDASNQKAHHNLCVVYFERQDYEKAEHCFVNILSMHPDVTYIQHHLDVVRNILKQGQSNVFGHLGGPQSVS</sequence>
<dbReference type="AlphaFoldDB" id="A0AAV4NWD9"/>
<dbReference type="InterPro" id="IPR019734">
    <property type="entry name" value="TPR_rpt"/>
</dbReference>
<dbReference type="PROSITE" id="PS50293">
    <property type="entry name" value="TPR_REGION"/>
    <property type="match status" value="1"/>
</dbReference>
<dbReference type="Gene3D" id="1.25.40.10">
    <property type="entry name" value="Tetratricopeptide repeat domain"/>
    <property type="match status" value="2"/>
</dbReference>
<evidence type="ECO:0000256" key="2">
    <source>
        <dbReference type="ARBA" id="ARBA00022803"/>
    </source>
</evidence>